<protein>
    <submittedName>
        <fullName evidence="1">Uncharacterized protein</fullName>
    </submittedName>
</protein>
<proteinExistence type="predicted"/>
<gene>
    <name evidence="1" type="ORF">ACCO45_012458</name>
</gene>
<dbReference type="EMBL" id="JBGNUJ010000012">
    <property type="protein sequence ID" value="KAL3952515.1"/>
    <property type="molecule type" value="Genomic_DNA"/>
</dbReference>
<reference evidence="1" key="1">
    <citation type="submission" date="2024-12" db="EMBL/GenBank/DDBJ databases">
        <title>Comparative genomics and development of molecular markers within Purpureocillium lilacinum and among Purpureocillium species.</title>
        <authorList>
            <person name="Yeh Z.-Y."/>
            <person name="Ni N.-T."/>
            <person name="Lo P.-H."/>
            <person name="Mushyakhwo K."/>
            <person name="Lin C.-F."/>
            <person name="Nai Y.-S."/>
        </authorList>
    </citation>
    <scope>NUCLEOTIDE SEQUENCE</scope>
    <source>
        <strain evidence="1">NCHU-NPUST-175</strain>
    </source>
</reference>
<evidence type="ECO:0000313" key="1">
    <source>
        <dbReference type="EMBL" id="KAL3952515.1"/>
    </source>
</evidence>
<organism evidence="1 2">
    <name type="scientific">Purpureocillium lilacinum</name>
    <name type="common">Paecilomyces lilacinus</name>
    <dbReference type="NCBI Taxonomy" id="33203"/>
    <lineage>
        <taxon>Eukaryota</taxon>
        <taxon>Fungi</taxon>
        <taxon>Dikarya</taxon>
        <taxon>Ascomycota</taxon>
        <taxon>Pezizomycotina</taxon>
        <taxon>Sordariomycetes</taxon>
        <taxon>Hypocreomycetidae</taxon>
        <taxon>Hypocreales</taxon>
        <taxon>Ophiocordycipitaceae</taxon>
        <taxon>Purpureocillium</taxon>
    </lineage>
</organism>
<name>A0ACC4D815_PURLI</name>
<comment type="caution">
    <text evidence="1">The sequence shown here is derived from an EMBL/GenBank/DDBJ whole genome shotgun (WGS) entry which is preliminary data.</text>
</comment>
<accession>A0ACC4D815</accession>
<sequence>MSRALDTDAITLSQKKPEHRNKFTNYTVQIPTMSGITDEAAIEGHDLIHNAEVEEERLHEHENEQAKTQKPSGELGDQPKKETHPHHKESTFDKVKEALHLKK</sequence>
<evidence type="ECO:0000313" key="2">
    <source>
        <dbReference type="Proteomes" id="UP001638806"/>
    </source>
</evidence>
<dbReference type="Proteomes" id="UP001638806">
    <property type="component" value="Unassembled WGS sequence"/>
</dbReference>
<keyword evidence="2" id="KW-1185">Reference proteome</keyword>